<keyword evidence="9" id="KW-0812">Transmembrane</keyword>
<dbReference type="Gene3D" id="3.30.450.20">
    <property type="entry name" value="PAS domain"/>
    <property type="match status" value="1"/>
</dbReference>
<feature type="transmembrane region" description="Helical" evidence="9">
    <location>
        <begin position="12"/>
        <end position="31"/>
    </location>
</feature>
<evidence type="ECO:0000256" key="7">
    <source>
        <dbReference type="ARBA" id="ARBA00023012"/>
    </source>
</evidence>
<dbReference type="InterPro" id="IPR003594">
    <property type="entry name" value="HATPase_dom"/>
</dbReference>
<dbReference type="InterPro" id="IPR004358">
    <property type="entry name" value="Sig_transdc_His_kin-like_C"/>
</dbReference>
<dbReference type="InterPro" id="IPR005467">
    <property type="entry name" value="His_kinase_dom"/>
</dbReference>
<keyword evidence="12" id="KW-1185">Reference proteome</keyword>
<comment type="caution">
    <text evidence="11">The sequence shown here is derived from an EMBL/GenBank/DDBJ whole genome shotgun (WGS) entry which is preliminary data.</text>
</comment>
<dbReference type="NCBIfam" id="TIGR00229">
    <property type="entry name" value="sensory_box"/>
    <property type="match status" value="1"/>
</dbReference>
<dbReference type="NCBIfam" id="NF046044">
    <property type="entry name" value="PnpS"/>
    <property type="match status" value="1"/>
</dbReference>
<keyword evidence="5 11" id="KW-0808">Transferase</keyword>
<dbReference type="InterPro" id="IPR036097">
    <property type="entry name" value="HisK_dim/P_sf"/>
</dbReference>
<dbReference type="PANTHER" id="PTHR45453:SF1">
    <property type="entry name" value="PHOSPHATE REGULON SENSOR PROTEIN PHOR"/>
    <property type="match status" value="1"/>
</dbReference>
<evidence type="ECO:0000256" key="3">
    <source>
        <dbReference type="ARBA" id="ARBA00012438"/>
    </source>
</evidence>
<evidence type="ECO:0000259" key="10">
    <source>
        <dbReference type="PROSITE" id="PS50109"/>
    </source>
</evidence>
<dbReference type="PRINTS" id="PR00344">
    <property type="entry name" value="BCTRLSENSOR"/>
</dbReference>
<dbReference type="InterPro" id="IPR000014">
    <property type="entry name" value="PAS"/>
</dbReference>
<comment type="subcellular location">
    <subcellularLocation>
        <location evidence="2">Membrane</location>
    </subcellularLocation>
</comment>
<dbReference type="Pfam" id="PF02518">
    <property type="entry name" value="HATPase_c"/>
    <property type="match status" value="1"/>
</dbReference>
<sequence>MKNLLPRAYRSVLGSLAFILILGTIGLFLINRQAFLSWSWLLAWIWGLYLSHILGLIFILRQIYHPVKQLERLVERLRQGNYSQDYVQQSIPLYNRIGSELTAFGHELKNHQAQRLKEEEQLALLLNDLSVGVLILGIDGRITLANQTVQAYFSDEAVIGEPLAKVSKAADLNRLVEAVYQTKTSHSQEMDFFWPEDKIVEVSVSPVVKENQVSQVLLLFYDVTHMRQLERTQKDFISNVSHELKTPVTSIKGFAETLLLGAKEDPVVLDKFLEIIHKESNRLQEIIRDILYLSKLEQPRQELQLESLDLEELVRTTIEGLSPQLKEKSLTVDCVSRLSDLYLGDRGKVTQVLLNLLSNAIRYTEPGGLIKVTMTEDDRSVKIAVEDTGIGIPEHELNRIFERFYRVNKGRSRETGGTGLGLPIVKTLLASMEGQIRVDSQPGVGSTFTISLTKINGSDTK</sequence>
<dbReference type="Proteomes" id="UP001549122">
    <property type="component" value="Unassembled WGS sequence"/>
</dbReference>
<name>A0ABV2FHR2_9STRE</name>
<dbReference type="Gene3D" id="3.30.565.10">
    <property type="entry name" value="Histidine kinase-like ATPase, C-terminal domain"/>
    <property type="match status" value="1"/>
</dbReference>
<evidence type="ECO:0000256" key="1">
    <source>
        <dbReference type="ARBA" id="ARBA00000085"/>
    </source>
</evidence>
<dbReference type="RefSeq" id="WP_354365093.1">
    <property type="nucleotide sequence ID" value="NZ_JBEPLO010000011.1"/>
</dbReference>
<evidence type="ECO:0000256" key="6">
    <source>
        <dbReference type="ARBA" id="ARBA00022777"/>
    </source>
</evidence>
<protein>
    <recommendedName>
        <fullName evidence="3">histidine kinase</fullName>
        <ecNumber evidence="3">2.7.13.3</ecNumber>
    </recommendedName>
</protein>
<keyword evidence="9" id="KW-1133">Transmembrane helix</keyword>
<evidence type="ECO:0000256" key="8">
    <source>
        <dbReference type="ARBA" id="ARBA00023136"/>
    </source>
</evidence>
<comment type="catalytic activity">
    <reaction evidence="1">
        <text>ATP + protein L-histidine = ADP + protein N-phospho-L-histidine.</text>
        <dbReference type="EC" id="2.7.13.3"/>
    </reaction>
</comment>
<dbReference type="EC" id="2.7.13.3" evidence="3"/>
<dbReference type="Gene3D" id="1.10.287.130">
    <property type="match status" value="1"/>
</dbReference>
<evidence type="ECO:0000313" key="11">
    <source>
        <dbReference type="EMBL" id="MET3558081.1"/>
    </source>
</evidence>
<dbReference type="InterPro" id="IPR035965">
    <property type="entry name" value="PAS-like_dom_sf"/>
</dbReference>
<organism evidence="11 12">
    <name type="scientific">Streptococcus rupicaprae</name>
    <dbReference type="NCBI Taxonomy" id="759619"/>
    <lineage>
        <taxon>Bacteria</taxon>
        <taxon>Bacillati</taxon>
        <taxon>Bacillota</taxon>
        <taxon>Bacilli</taxon>
        <taxon>Lactobacillales</taxon>
        <taxon>Streptococcaceae</taxon>
        <taxon>Streptococcus</taxon>
    </lineage>
</organism>
<feature type="domain" description="Histidine kinase" evidence="10">
    <location>
        <begin position="239"/>
        <end position="456"/>
    </location>
</feature>
<dbReference type="PANTHER" id="PTHR45453">
    <property type="entry name" value="PHOSPHATE REGULON SENSOR PROTEIN PHOR"/>
    <property type="match status" value="1"/>
</dbReference>
<dbReference type="SUPFAM" id="SSF47384">
    <property type="entry name" value="Homodimeric domain of signal transducing histidine kinase"/>
    <property type="match status" value="1"/>
</dbReference>
<keyword evidence="4" id="KW-0597">Phosphoprotein</keyword>
<evidence type="ECO:0000256" key="5">
    <source>
        <dbReference type="ARBA" id="ARBA00022679"/>
    </source>
</evidence>
<accession>A0ABV2FHR2</accession>
<dbReference type="CDD" id="cd00130">
    <property type="entry name" value="PAS"/>
    <property type="match status" value="1"/>
</dbReference>
<keyword evidence="6 11" id="KW-0418">Kinase</keyword>
<reference evidence="11 12" key="1">
    <citation type="submission" date="2024-06" db="EMBL/GenBank/DDBJ databases">
        <title>Genomic Encyclopedia of Type Strains, Phase IV (KMG-IV): sequencing the most valuable type-strain genomes for metagenomic binning, comparative biology and taxonomic classification.</title>
        <authorList>
            <person name="Goeker M."/>
        </authorList>
    </citation>
    <scope>NUCLEOTIDE SEQUENCE [LARGE SCALE GENOMIC DNA]</scope>
    <source>
        <strain evidence="11 12">DSM 28303</strain>
    </source>
</reference>
<dbReference type="InterPro" id="IPR013656">
    <property type="entry name" value="PAS_4"/>
</dbReference>
<dbReference type="SMART" id="SM00387">
    <property type="entry name" value="HATPase_c"/>
    <property type="match status" value="1"/>
</dbReference>
<dbReference type="Pfam" id="PF08448">
    <property type="entry name" value="PAS_4"/>
    <property type="match status" value="1"/>
</dbReference>
<feature type="transmembrane region" description="Helical" evidence="9">
    <location>
        <begin position="37"/>
        <end position="60"/>
    </location>
</feature>
<dbReference type="SUPFAM" id="SSF55785">
    <property type="entry name" value="PYP-like sensor domain (PAS domain)"/>
    <property type="match status" value="1"/>
</dbReference>
<dbReference type="Pfam" id="PF00512">
    <property type="entry name" value="HisKA"/>
    <property type="match status" value="1"/>
</dbReference>
<dbReference type="CDD" id="cd00075">
    <property type="entry name" value="HATPase"/>
    <property type="match status" value="1"/>
</dbReference>
<dbReference type="GO" id="GO:0004673">
    <property type="term" value="F:protein histidine kinase activity"/>
    <property type="evidence" value="ECO:0007669"/>
    <property type="project" value="UniProtKB-EC"/>
</dbReference>
<dbReference type="InterPro" id="IPR050351">
    <property type="entry name" value="BphY/WalK/GraS-like"/>
</dbReference>
<evidence type="ECO:0000256" key="4">
    <source>
        <dbReference type="ARBA" id="ARBA00022553"/>
    </source>
</evidence>
<keyword evidence="8 9" id="KW-0472">Membrane</keyword>
<evidence type="ECO:0000256" key="9">
    <source>
        <dbReference type="SAM" id="Phobius"/>
    </source>
</evidence>
<dbReference type="SMART" id="SM00388">
    <property type="entry name" value="HisKA"/>
    <property type="match status" value="1"/>
</dbReference>
<dbReference type="CDD" id="cd00082">
    <property type="entry name" value="HisKA"/>
    <property type="match status" value="1"/>
</dbReference>
<dbReference type="SUPFAM" id="SSF55874">
    <property type="entry name" value="ATPase domain of HSP90 chaperone/DNA topoisomerase II/histidine kinase"/>
    <property type="match status" value="1"/>
</dbReference>
<evidence type="ECO:0000256" key="2">
    <source>
        <dbReference type="ARBA" id="ARBA00004370"/>
    </source>
</evidence>
<dbReference type="InterPro" id="IPR003661">
    <property type="entry name" value="HisK_dim/P_dom"/>
</dbReference>
<dbReference type="PROSITE" id="PS50109">
    <property type="entry name" value="HIS_KIN"/>
    <property type="match status" value="1"/>
</dbReference>
<evidence type="ECO:0000313" key="12">
    <source>
        <dbReference type="Proteomes" id="UP001549122"/>
    </source>
</evidence>
<keyword evidence="7" id="KW-0902">Two-component regulatory system</keyword>
<dbReference type="InterPro" id="IPR036890">
    <property type="entry name" value="HATPase_C_sf"/>
</dbReference>
<dbReference type="EMBL" id="JBEPLO010000011">
    <property type="protein sequence ID" value="MET3558081.1"/>
    <property type="molecule type" value="Genomic_DNA"/>
</dbReference>
<proteinExistence type="predicted"/>
<dbReference type="SMART" id="SM00091">
    <property type="entry name" value="PAS"/>
    <property type="match status" value="1"/>
</dbReference>
<gene>
    <name evidence="11" type="ORF">ABID29_001196</name>
</gene>